<protein>
    <recommendedName>
        <fullName evidence="2">Putative beta-lactamase-inhibitor-like PepSY-like domain-containing protein</fullName>
    </recommendedName>
</protein>
<dbReference type="RefSeq" id="WP_009581255.1">
    <property type="nucleotide sequence ID" value="NZ_AMZN01000055.1"/>
</dbReference>
<dbReference type="Gene3D" id="3.10.450.360">
    <property type="match status" value="1"/>
</dbReference>
<accession>L8JRQ5</accession>
<keyword evidence="4" id="KW-1185">Reference proteome</keyword>
<sequence length="166" mass="19095">MKTSLIAVFCFCSTIIFAQPNVPQRVVSNFNAKFPAAQSLRWSAESESKNYIASFYMQDLEKRACFDDKGIWLYTSTMLDDRELPENVADEISNNYINAIVLFSEYRITHKGDKVYIIKIQTENDDFLLDEEEQDDAVENERGPAYLLTFDPEGKLITVKEVINIP</sequence>
<keyword evidence="1" id="KW-0732">Signal</keyword>
<feature type="signal peptide" evidence="1">
    <location>
        <begin position="1"/>
        <end position="18"/>
    </location>
</feature>
<evidence type="ECO:0000313" key="3">
    <source>
        <dbReference type="EMBL" id="ELR70164.1"/>
    </source>
</evidence>
<name>L8JRQ5_9BACT</name>
<dbReference type="EMBL" id="AMZN01000055">
    <property type="protein sequence ID" value="ELR70164.1"/>
    <property type="molecule type" value="Genomic_DNA"/>
</dbReference>
<reference evidence="3 4" key="1">
    <citation type="submission" date="2012-12" db="EMBL/GenBank/DDBJ databases">
        <title>Genome assembly of Fulvivirga imtechensis AK7.</title>
        <authorList>
            <person name="Nupur N."/>
            <person name="Khatri I."/>
            <person name="Kumar R."/>
            <person name="Subramanian S."/>
            <person name="Pinnaka A."/>
        </authorList>
    </citation>
    <scope>NUCLEOTIDE SEQUENCE [LARGE SCALE GENOMIC DNA]</scope>
    <source>
        <strain evidence="3 4">AK7</strain>
    </source>
</reference>
<dbReference type="STRING" id="1237149.C900_03849"/>
<organism evidence="3 4">
    <name type="scientific">Fulvivirga imtechensis AK7</name>
    <dbReference type="NCBI Taxonomy" id="1237149"/>
    <lineage>
        <taxon>Bacteria</taxon>
        <taxon>Pseudomonadati</taxon>
        <taxon>Bacteroidota</taxon>
        <taxon>Cytophagia</taxon>
        <taxon>Cytophagales</taxon>
        <taxon>Fulvivirgaceae</taxon>
        <taxon>Fulvivirga</taxon>
    </lineage>
</organism>
<dbReference type="Pfam" id="PF11396">
    <property type="entry name" value="PepSY_like"/>
    <property type="match status" value="1"/>
</dbReference>
<evidence type="ECO:0000313" key="4">
    <source>
        <dbReference type="Proteomes" id="UP000011135"/>
    </source>
</evidence>
<dbReference type="Proteomes" id="UP000011135">
    <property type="component" value="Unassembled WGS sequence"/>
</dbReference>
<dbReference type="SUPFAM" id="SSF160574">
    <property type="entry name" value="BT0923-like"/>
    <property type="match status" value="1"/>
</dbReference>
<gene>
    <name evidence="3" type="ORF">C900_03849</name>
</gene>
<comment type="caution">
    <text evidence="3">The sequence shown here is derived from an EMBL/GenBank/DDBJ whole genome shotgun (WGS) entry which is preliminary data.</text>
</comment>
<evidence type="ECO:0000259" key="2">
    <source>
        <dbReference type="Pfam" id="PF11396"/>
    </source>
</evidence>
<dbReference type="OrthoDB" id="1121502at2"/>
<proteinExistence type="predicted"/>
<dbReference type="InterPro" id="IPR021533">
    <property type="entry name" value="PepSY-like"/>
</dbReference>
<feature type="chain" id="PRO_5003994012" description="Putative beta-lactamase-inhibitor-like PepSY-like domain-containing protein" evidence="1">
    <location>
        <begin position="19"/>
        <end position="166"/>
    </location>
</feature>
<feature type="domain" description="Putative beta-lactamase-inhibitor-like PepSY-like" evidence="2">
    <location>
        <begin position="51"/>
        <end position="124"/>
    </location>
</feature>
<evidence type="ECO:0000256" key="1">
    <source>
        <dbReference type="SAM" id="SignalP"/>
    </source>
</evidence>
<dbReference type="AlphaFoldDB" id="L8JRQ5"/>